<keyword evidence="1" id="KW-0233">DNA recombination</keyword>
<protein>
    <recommendedName>
        <fullName evidence="4">Integrase</fullName>
    </recommendedName>
</protein>
<accession>A0A6I6LA56</accession>
<dbReference type="RefSeq" id="WP_158901282.1">
    <property type="nucleotide sequence ID" value="NZ_CP035733.1"/>
</dbReference>
<keyword evidence="3" id="KW-1185">Reference proteome</keyword>
<dbReference type="EMBL" id="CP035733">
    <property type="protein sequence ID" value="QGY81271.1"/>
    <property type="molecule type" value="Genomic_DNA"/>
</dbReference>
<dbReference type="GO" id="GO:0003677">
    <property type="term" value="F:DNA binding"/>
    <property type="evidence" value="ECO:0007669"/>
    <property type="project" value="InterPro"/>
</dbReference>
<evidence type="ECO:0000256" key="1">
    <source>
        <dbReference type="ARBA" id="ARBA00023172"/>
    </source>
</evidence>
<sequence length="668" mass="75616">MGLDTYIWRRGKTFHFRRRITRQNGDYRPISISMKTRDPDRARVLARRLASRWDMEMTMLEHSFAAPMTAAQRSQIFKMAMAEELTLATAHSLDRSTFNDAEEKRRARIYAAAYDEERQRYVRGAQPTLWDNLDEEDQKIAEKLHGVYVSRHSTERRIMPDYIEKLGIGVSEGNLFDAIKAHYSGRIEAQQRSAFLANPAVLARGDATAALLDDDFIALLRLANSQGANPHANEATNPNASATIQIPQPANDTEFPFARRDERRFSEVIRHIIDKKLADKDWKAETGDQNRILHIFAWVTGDKQLCEYRQSDISTFVAAYEEAPAGFRWMDHIKAKPQLPWTTVKAGFPEKRGETRSAATFNRDVGVLQAACQVLGAEDGPWEPRSGDRLVLAAVKRKTIDQPDPLDPKRMPWTPSHLEALFNLNLYTGGGGHLRRLEESHLPTVWHDAAYWVPMAGSYSGGVLNELCGLELRDVNLDCAIPHFLIRDNMTRSKDGVERAGAKTRYRIRHVPIHRELLRLGFADYVRAVAKNGNTKLFPELYTIKSGGGTMFYARAWVNLVDAVDAQIRLPRTSDGKRADFHSLRTYSESILASIDASQAHIDRILGHASDGTGAKHYNRRMHVIGIDKYLEELRTLMEDSFVVVTGHLQPTGIKLLPLEHRSRTGAA</sequence>
<dbReference type="Proteomes" id="UP000428803">
    <property type="component" value="Chromosome"/>
</dbReference>
<organism evidence="2 3">
    <name type="scientific">Sphingorhabdus lacus</name>
    <dbReference type="NCBI Taxonomy" id="392610"/>
    <lineage>
        <taxon>Bacteria</taxon>
        <taxon>Pseudomonadati</taxon>
        <taxon>Pseudomonadota</taxon>
        <taxon>Alphaproteobacteria</taxon>
        <taxon>Sphingomonadales</taxon>
        <taxon>Sphingomonadaceae</taxon>
        <taxon>Sphingorhabdus</taxon>
    </lineage>
</organism>
<reference evidence="3" key="1">
    <citation type="submission" date="2019-01" db="EMBL/GenBank/DDBJ databases">
        <title>Sphingorhabdus lacus sp.nov., isolated from an oligotrophic freshwater lake.</title>
        <authorList>
            <person name="Park M."/>
        </authorList>
    </citation>
    <scope>NUCLEOTIDE SEQUENCE [LARGE SCALE GENOMIC DNA]</scope>
    <source>
        <strain evidence="3">IMCC1753</strain>
    </source>
</reference>
<name>A0A6I6LA56_9SPHN</name>
<gene>
    <name evidence="2" type="ORF">EUU25_11990</name>
</gene>
<dbReference type="Gene3D" id="1.10.443.10">
    <property type="entry name" value="Intergrase catalytic core"/>
    <property type="match status" value="1"/>
</dbReference>
<evidence type="ECO:0000313" key="2">
    <source>
        <dbReference type="EMBL" id="QGY81271.1"/>
    </source>
</evidence>
<dbReference type="GO" id="GO:0015074">
    <property type="term" value="P:DNA integration"/>
    <property type="evidence" value="ECO:0007669"/>
    <property type="project" value="InterPro"/>
</dbReference>
<evidence type="ECO:0000313" key="3">
    <source>
        <dbReference type="Proteomes" id="UP000428803"/>
    </source>
</evidence>
<dbReference type="KEGG" id="slaa:EUU25_11990"/>
<dbReference type="InterPro" id="IPR011010">
    <property type="entry name" value="DNA_brk_join_enz"/>
</dbReference>
<dbReference type="OrthoDB" id="9784724at2"/>
<evidence type="ECO:0008006" key="4">
    <source>
        <dbReference type="Google" id="ProtNLM"/>
    </source>
</evidence>
<proteinExistence type="predicted"/>
<dbReference type="SUPFAM" id="SSF56349">
    <property type="entry name" value="DNA breaking-rejoining enzymes"/>
    <property type="match status" value="1"/>
</dbReference>
<dbReference type="GO" id="GO:0006310">
    <property type="term" value="P:DNA recombination"/>
    <property type="evidence" value="ECO:0007669"/>
    <property type="project" value="UniProtKB-KW"/>
</dbReference>
<dbReference type="InterPro" id="IPR013762">
    <property type="entry name" value="Integrase-like_cat_sf"/>
</dbReference>
<dbReference type="AlphaFoldDB" id="A0A6I6LA56"/>